<dbReference type="Proteomes" id="UP000593735">
    <property type="component" value="Chromosome"/>
</dbReference>
<proteinExistence type="predicted"/>
<accession>A0A7S7M9D8</accession>
<dbReference type="AlphaFoldDB" id="A0A7S7M9D8"/>
<sequence length="98" mass="9765">MGLGTIINVACIVAGGLVGLLGRGCLLAALPVAVLQGSFTALAHLLEPVMTAAVLGNLSLVGSILIFCVGVNLAWPRTFKPANMLPAVVVATAPAFVG</sequence>
<feature type="transmembrane region" description="Helical" evidence="1">
    <location>
        <begin position="7"/>
        <end position="34"/>
    </location>
</feature>
<dbReference type="KEGG" id="tio:INP52_02655"/>
<protein>
    <submittedName>
        <fullName evidence="2">DUF554 family protein</fullName>
    </submittedName>
</protein>
<keyword evidence="1" id="KW-1133">Transmembrane helix</keyword>
<gene>
    <name evidence="2" type="ORF">INP52_02655</name>
</gene>
<keyword evidence="3" id="KW-1185">Reference proteome</keyword>
<keyword evidence="1" id="KW-0472">Membrane</keyword>
<dbReference type="RefSeq" id="WP_194372181.1">
    <property type="nucleotide sequence ID" value="NZ_CP063767.1"/>
</dbReference>
<dbReference type="PANTHER" id="PTHR36111">
    <property type="entry name" value="INNER MEMBRANE PROTEIN-RELATED"/>
    <property type="match status" value="1"/>
</dbReference>
<dbReference type="PANTHER" id="PTHR36111:SF2">
    <property type="entry name" value="INNER MEMBRANE PROTEIN"/>
    <property type="match status" value="1"/>
</dbReference>
<organism evidence="2 3">
    <name type="scientific">Thermophilibacter immobilis</name>
    <dbReference type="NCBI Taxonomy" id="2779519"/>
    <lineage>
        <taxon>Bacteria</taxon>
        <taxon>Bacillati</taxon>
        <taxon>Actinomycetota</taxon>
        <taxon>Coriobacteriia</taxon>
        <taxon>Coriobacteriales</taxon>
        <taxon>Atopobiaceae</taxon>
        <taxon>Thermophilibacter</taxon>
    </lineage>
</organism>
<dbReference type="EMBL" id="CP063767">
    <property type="protein sequence ID" value="QOY61121.1"/>
    <property type="molecule type" value="Genomic_DNA"/>
</dbReference>
<name>A0A7S7M9D8_9ACTN</name>
<dbReference type="Pfam" id="PF04474">
    <property type="entry name" value="DUF554"/>
    <property type="match status" value="1"/>
</dbReference>
<evidence type="ECO:0000313" key="3">
    <source>
        <dbReference type="Proteomes" id="UP000593735"/>
    </source>
</evidence>
<feature type="transmembrane region" description="Helical" evidence="1">
    <location>
        <begin position="54"/>
        <end position="75"/>
    </location>
</feature>
<keyword evidence="1" id="KW-0812">Transmembrane</keyword>
<evidence type="ECO:0000313" key="2">
    <source>
        <dbReference type="EMBL" id="QOY61121.1"/>
    </source>
</evidence>
<dbReference type="InterPro" id="IPR007563">
    <property type="entry name" value="DUF554"/>
</dbReference>
<reference evidence="2 3" key="1">
    <citation type="submission" date="2020-10" db="EMBL/GenBank/DDBJ databases">
        <title>Olsenella immobilis sp.nov., isolated from the mud in a fermentation cellar used for the production of Chinese strong-flavoured liquor.</title>
        <authorList>
            <person name="Lu L."/>
        </authorList>
    </citation>
    <scope>NUCLEOTIDE SEQUENCE [LARGE SCALE GENOMIC DNA]</scope>
    <source>
        <strain evidence="2 3">LZLJ-2</strain>
    </source>
</reference>
<evidence type="ECO:0000256" key="1">
    <source>
        <dbReference type="SAM" id="Phobius"/>
    </source>
</evidence>